<reference evidence="1" key="1">
    <citation type="submission" date="2022-01" db="EMBL/GenBank/DDBJ databases">
        <authorList>
            <person name="King R."/>
        </authorList>
    </citation>
    <scope>NUCLEOTIDE SEQUENCE</scope>
</reference>
<accession>A0A9N9TGN6</accession>
<proteinExistence type="predicted"/>
<dbReference type="AlphaFoldDB" id="A0A9N9TGN6"/>
<evidence type="ECO:0000313" key="1">
    <source>
        <dbReference type="EMBL" id="CAG9855046.1"/>
    </source>
</evidence>
<name>A0A9N9TGN6_PHYSR</name>
<organism evidence="1 2">
    <name type="scientific">Phyllotreta striolata</name>
    <name type="common">Striped flea beetle</name>
    <name type="synonym">Crioceris striolata</name>
    <dbReference type="NCBI Taxonomy" id="444603"/>
    <lineage>
        <taxon>Eukaryota</taxon>
        <taxon>Metazoa</taxon>
        <taxon>Ecdysozoa</taxon>
        <taxon>Arthropoda</taxon>
        <taxon>Hexapoda</taxon>
        <taxon>Insecta</taxon>
        <taxon>Pterygota</taxon>
        <taxon>Neoptera</taxon>
        <taxon>Endopterygota</taxon>
        <taxon>Coleoptera</taxon>
        <taxon>Polyphaga</taxon>
        <taxon>Cucujiformia</taxon>
        <taxon>Chrysomeloidea</taxon>
        <taxon>Chrysomelidae</taxon>
        <taxon>Galerucinae</taxon>
        <taxon>Alticini</taxon>
        <taxon>Phyllotreta</taxon>
    </lineage>
</organism>
<dbReference type="EMBL" id="OU900103">
    <property type="protein sequence ID" value="CAG9855046.1"/>
    <property type="molecule type" value="Genomic_DNA"/>
</dbReference>
<protein>
    <submittedName>
        <fullName evidence="1">Uncharacterized protein</fullName>
    </submittedName>
</protein>
<evidence type="ECO:0000313" key="2">
    <source>
        <dbReference type="Proteomes" id="UP001153712"/>
    </source>
</evidence>
<gene>
    <name evidence="1" type="ORF">PHYEVI_LOCUS1506</name>
</gene>
<keyword evidence="2" id="KW-1185">Reference proteome</keyword>
<sequence length="59" mass="6769">MQKPFSKVCQARINSVKFDIFGVLFSSTKHLLRLKKSATIPWSVNDRYGGCTTNLPFYQ</sequence>
<dbReference type="Proteomes" id="UP001153712">
    <property type="component" value="Chromosome 10"/>
</dbReference>